<evidence type="ECO:0000313" key="1">
    <source>
        <dbReference type="EMBL" id="GAI77451.1"/>
    </source>
</evidence>
<gene>
    <name evidence="1" type="ORF">S12H4_13759</name>
</gene>
<reference evidence="1" key="1">
    <citation type="journal article" date="2014" name="Front. Microbiol.">
        <title>High frequency of phylogenetically diverse reductive dehalogenase-homologous genes in deep subseafloor sedimentary metagenomes.</title>
        <authorList>
            <person name="Kawai M."/>
            <person name="Futagami T."/>
            <person name="Toyoda A."/>
            <person name="Takaki Y."/>
            <person name="Nishi S."/>
            <person name="Hori S."/>
            <person name="Arai W."/>
            <person name="Tsubouchi T."/>
            <person name="Morono Y."/>
            <person name="Uchiyama I."/>
            <person name="Ito T."/>
            <person name="Fujiyama A."/>
            <person name="Inagaki F."/>
            <person name="Takami H."/>
        </authorList>
    </citation>
    <scope>NUCLEOTIDE SEQUENCE</scope>
    <source>
        <strain evidence="1">Expedition CK06-06</strain>
    </source>
</reference>
<dbReference type="InterPro" id="IPR013783">
    <property type="entry name" value="Ig-like_fold"/>
</dbReference>
<accession>X1SEA8</accession>
<comment type="caution">
    <text evidence="1">The sequence shown here is derived from an EMBL/GenBank/DDBJ whole genome shotgun (WGS) entry which is preliminary data.</text>
</comment>
<dbReference type="Gene3D" id="2.60.40.10">
    <property type="entry name" value="Immunoglobulins"/>
    <property type="match status" value="1"/>
</dbReference>
<organism evidence="1">
    <name type="scientific">marine sediment metagenome</name>
    <dbReference type="NCBI Taxonomy" id="412755"/>
    <lineage>
        <taxon>unclassified sequences</taxon>
        <taxon>metagenomes</taxon>
        <taxon>ecological metagenomes</taxon>
    </lineage>
</organism>
<protein>
    <recommendedName>
        <fullName evidence="2">SD-repeat containing protein B domain-containing protein</fullName>
    </recommendedName>
</protein>
<evidence type="ECO:0008006" key="2">
    <source>
        <dbReference type="Google" id="ProtNLM"/>
    </source>
</evidence>
<sequence>MKLSTKIILPIILISALLILLTGCFGVPTDESPGYTPGTITGIIASPCCTTSAEPVSQTSGSPEYWCYYCQQTWSLQDGVEVVLTYGEDEVATTTTNSKGEFTFTNVPPGKNYVITAYCPDYEDNRPLVKDVALELIEGGSFDTKTTDLVSTSLGLVVDFLVLYTEWGPEDISLDEVLADRPSFPNFSDFKKLIYEVRRVVENCELNLLTDDDVQDALCLAAEEISGLDIGCAPGFTPGPGPTPVPGECDDNTPPVITDVTLGGETIFDPIPDEIPLIVGTSYEFCVEATDTDNIRPQDKLVSWLFIL</sequence>
<dbReference type="AlphaFoldDB" id="X1SEA8"/>
<proteinExistence type="predicted"/>
<name>X1SEA8_9ZZZZ</name>
<dbReference type="EMBL" id="BARW01006549">
    <property type="protein sequence ID" value="GAI77451.1"/>
    <property type="molecule type" value="Genomic_DNA"/>
</dbReference>
<dbReference type="SUPFAM" id="SSF49478">
    <property type="entry name" value="Cna protein B-type domain"/>
    <property type="match status" value="1"/>
</dbReference>
<dbReference type="PROSITE" id="PS51257">
    <property type="entry name" value="PROKAR_LIPOPROTEIN"/>
    <property type="match status" value="1"/>
</dbReference>